<dbReference type="SMART" id="SM00577">
    <property type="entry name" value="CPDc"/>
    <property type="match status" value="1"/>
</dbReference>
<dbReference type="GO" id="GO:0045944">
    <property type="term" value="P:positive regulation of transcription by RNA polymerase II"/>
    <property type="evidence" value="ECO:0007669"/>
    <property type="project" value="UniProtKB-ARBA"/>
</dbReference>
<dbReference type="Gene3D" id="3.40.50.1000">
    <property type="entry name" value="HAD superfamily/HAD-like"/>
    <property type="match status" value="1"/>
</dbReference>
<dbReference type="GO" id="GO:0016791">
    <property type="term" value="F:phosphatase activity"/>
    <property type="evidence" value="ECO:0007669"/>
    <property type="project" value="InterPro"/>
</dbReference>
<feature type="domain" description="FCP1 homology" evidence="2">
    <location>
        <begin position="348"/>
        <end position="506"/>
    </location>
</feature>
<proteinExistence type="predicted"/>
<dbReference type="OrthoDB" id="277011at2759"/>
<dbReference type="InterPro" id="IPR011948">
    <property type="entry name" value="Dullard_phosphatase"/>
</dbReference>
<dbReference type="CDD" id="cd07521">
    <property type="entry name" value="HAD_FCP1-like"/>
    <property type="match status" value="1"/>
</dbReference>
<dbReference type="SUPFAM" id="SSF56784">
    <property type="entry name" value="HAD-like"/>
    <property type="match status" value="1"/>
</dbReference>
<feature type="compositionally biased region" description="Low complexity" evidence="1">
    <location>
        <begin position="97"/>
        <end position="109"/>
    </location>
</feature>
<evidence type="ECO:0000256" key="1">
    <source>
        <dbReference type="SAM" id="MobiDB-lite"/>
    </source>
</evidence>
<feature type="compositionally biased region" description="Polar residues" evidence="1">
    <location>
        <begin position="295"/>
        <end position="307"/>
    </location>
</feature>
<sequence>MSDKPQQITASDEITPDTRGAQQQVASENKEKDLLAPEDGRKGQGSLPVPSRSSSQRNQSSPTTTGLSGATANESRNSIGGRSKESKSSILGRHRNGSVSSRRSGNVTGPTTTPGHSQPNSPTNPPTKKKKGGLLSLLGCCGVPDNAQNLEGQEQGVHKLEQLPARPTTAKSRQPTPQKPDQPSSSRPQLQEKQPQPEQPMTTTSTADKGKRVSSTTAADDASAAESAAAPRQQAASSSASAAAAPAVAAPIITVEGSNGTKSEPLAPAGESRDADGDEAMPDVTPTDDAEEKQQQTATAGDAQRTQLPPPPPGPAPTTNIPPVPMVDDADSLSQEPQKWLLPPIAPEFKGKKCLVLDLDETLVHSSFKILHQADFTIPVEIEGNYHNVYVIKRPGVDQFMKRVGELYEVVVFTASVSKYGDPLLDQLDIHKVVHHRLFRESCYNHQGNYVKDLSQVGRDLKDTIIIDNSPTSYIFHPQHAVPISSWFSDAHDNELLDLIPVLEDLAGSDVQDVSLVLDVTL</sequence>
<feature type="compositionally biased region" description="Acidic residues" evidence="1">
    <location>
        <begin position="276"/>
        <end position="291"/>
    </location>
</feature>
<feature type="compositionally biased region" description="Basic and acidic residues" evidence="1">
    <location>
        <begin position="28"/>
        <end position="42"/>
    </location>
</feature>
<dbReference type="InterPro" id="IPR050365">
    <property type="entry name" value="TIM50"/>
</dbReference>
<dbReference type="EMBL" id="JAGPXD010000001">
    <property type="protein sequence ID" value="KAH7375228.1"/>
    <property type="molecule type" value="Genomic_DNA"/>
</dbReference>
<dbReference type="Proteomes" id="UP000813385">
    <property type="component" value="Unassembled WGS sequence"/>
</dbReference>
<protein>
    <submittedName>
        <fullName evidence="3">Phosphatase PSR1</fullName>
    </submittedName>
</protein>
<feature type="compositionally biased region" description="Polar residues" evidence="1">
    <location>
        <begin position="169"/>
        <end position="187"/>
    </location>
</feature>
<dbReference type="NCBIfam" id="TIGR02251">
    <property type="entry name" value="HIF-SF_euk"/>
    <property type="match status" value="1"/>
</dbReference>
<reference evidence="3" key="1">
    <citation type="journal article" date="2021" name="Nat. Commun.">
        <title>Genetic determinants of endophytism in the Arabidopsis root mycobiome.</title>
        <authorList>
            <person name="Mesny F."/>
            <person name="Miyauchi S."/>
            <person name="Thiergart T."/>
            <person name="Pickel B."/>
            <person name="Atanasova L."/>
            <person name="Karlsson M."/>
            <person name="Huettel B."/>
            <person name="Barry K.W."/>
            <person name="Haridas S."/>
            <person name="Chen C."/>
            <person name="Bauer D."/>
            <person name="Andreopoulos W."/>
            <person name="Pangilinan J."/>
            <person name="LaButti K."/>
            <person name="Riley R."/>
            <person name="Lipzen A."/>
            <person name="Clum A."/>
            <person name="Drula E."/>
            <person name="Henrissat B."/>
            <person name="Kohler A."/>
            <person name="Grigoriev I.V."/>
            <person name="Martin F.M."/>
            <person name="Hacquard S."/>
        </authorList>
    </citation>
    <scope>NUCLEOTIDE SEQUENCE</scope>
    <source>
        <strain evidence="3">MPI-CAGE-AT-0016</strain>
    </source>
</reference>
<dbReference type="GO" id="GO:0009651">
    <property type="term" value="P:response to salt stress"/>
    <property type="evidence" value="ECO:0007669"/>
    <property type="project" value="UniProtKB-ARBA"/>
</dbReference>
<gene>
    <name evidence="3" type="ORF">B0T11DRAFT_303483</name>
</gene>
<dbReference type="AlphaFoldDB" id="A0A8K0X943"/>
<dbReference type="InterPro" id="IPR004274">
    <property type="entry name" value="FCP1_dom"/>
</dbReference>
<dbReference type="PROSITE" id="PS50969">
    <property type="entry name" value="FCP1"/>
    <property type="match status" value="1"/>
</dbReference>
<dbReference type="FunFam" id="3.40.50.1000:FF:000043">
    <property type="entry name" value="General stress response phosphoprotein phosphatase Psr1/2"/>
    <property type="match status" value="1"/>
</dbReference>
<feature type="compositionally biased region" description="Pro residues" evidence="1">
    <location>
        <begin position="308"/>
        <end position="325"/>
    </location>
</feature>
<comment type="caution">
    <text evidence="3">The sequence shown here is derived from an EMBL/GenBank/DDBJ whole genome shotgun (WGS) entry which is preliminary data.</text>
</comment>
<feature type="compositionally biased region" description="Low complexity" evidence="1">
    <location>
        <begin position="188"/>
        <end position="200"/>
    </location>
</feature>
<dbReference type="InterPro" id="IPR036412">
    <property type="entry name" value="HAD-like_sf"/>
</dbReference>
<evidence type="ECO:0000259" key="2">
    <source>
        <dbReference type="PROSITE" id="PS50969"/>
    </source>
</evidence>
<feature type="compositionally biased region" description="Low complexity" evidence="1">
    <location>
        <begin position="51"/>
        <end position="61"/>
    </location>
</feature>
<dbReference type="GO" id="GO:1904262">
    <property type="term" value="P:negative regulation of TORC1 signaling"/>
    <property type="evidence" value="ECO:0007669"/>
    <property type="project" value="UniProtKB-ARBA"/>
</dbReference>
<feature type="region of interest" description="Disordered" evidence="1">
    <location>
        <begin position="1"/>
        <end position="335"/>
    </location>
</feature>
<name>A0A8K0X943_9PEZI</name>
<feature type="compositionally biased region" description="Low complexity" evidence="1">
    <location>
        <begin position="133"/>
        <end position="142"/>
    </location>
</feature>
<dbReference type="InterPro" id="IPR023214">
    <property type="entry name" value="HAD_sf"/>
</dbReference>
<feature type="compositionally biased region" description="Polar residues" evidence="1">
    <location>
        <begin position="1"/>
        <end position="12"/>
    </location>
</feature>
<feature type="compositionally biased region" description="Low complexity" evidence="1">
    <location>
        <begin position="213"/>
        <end position="250"/>
    </location>
</feature>
<evidence type="ECO:0000313" key="4">
    <source>
        <dbReference type="Proteomes" id="UP000813385"/>
    </source>
</evidence>
<accession>A0A8K0X943</accession>
<evidence type="ECO:0000313" key="3">
    <source>
        <dbReference type="EMBL" id="KAH7375228.1"/>
    </source>
</evidence>
<feature type="compositionally biased region" description="Polar residues" evidence="1">
    <location>
        <begin position="62"/>
        <end position="80"/>
    </location>
</feature>
<dbReference type="GO" id="GO:0034198">
    <property type="term" value="P:cellular response to amino acid starvation"/>
    <property type="evidence" value="ECO:0007669"/>
    <property type="project" value="UniProtKB-ARBA"/>
</dbReference>
<dbReference type="Pfam" id="PF03031">
    <property type="entry name" value="NIF"/>
    <property type="match status" value="1"/>
</dbReference>
<organism evidence="3 4">
    <name type="scientific">Plectosphaerella cucumerina</name>
    <dbReference type="NCBI Taxonomy" id="40658"/>
    <lineage>
        <taxon>Eukaryota</taxon>
        <taxon>Fungi</taxon>
        <taxon>Dikarya</taxon>
        <taxon>Ascomycota</taxon>
        <taxon>Pezizomycotina</taxon>
        <taxon>Sordariomycetes</taxon>
        <taxon>Hypocreomycetidae</taxon>
        <taxon>Glomerellales</taxon>
        <taxon>Plectosphaerellaceae</taxon>
        <taxon>Plectosphaerella</taxon>
    </lineage>
</organism>
<keyword evidence="4" id="KW-1185">Reference proteome</keyword>
<dbReference type="PANTHER" id="PTHR12210">
    <property type="entry name" value="DULLARD PROTEIN PHOSPHATASE"/>
    <property type="match status" value="1"/>
</dbReference>